<dbReference type="AlphaFoldDB" id="A0A4Q0I1N8"/>
<evidence type="ECO:0000313" key="1">
    <source>
        <dbReference type="EMBL" id="RXE58083.1"/>
    </source>
</evidence>
<name>A0A4Q0I1N8_9FIRM</name>
<gene>
    <name evidence="1" type="ORF">EFD62_14175</name>
</gene>
<proteinExistence type="predicted"/>
<protein>
    <submittedName>
        <fullName evidence="1">DUF4363 family protein</fullName>
    </submittedName>
</protein>
<dbReference type="Proteomes" id="UP000289166">
    <property type="component" value="Unassembled WGS sequence"/>
</dbReference>
<keyword evidence="2" id="KW-1185">Reference proteome</keyword>
<accession>A0A4Q0I1N8</accession>
<dbReference type="InterPro" id="IPR025373">
    <property type="entry name" value="DUF4363"/>
</dbReference>
<dbReference type="OrthoDB" id="3034917at2"/>
<comment type="caution">
    <text evidence="1">The sequence shown here is derived from an EMBL/GenBank/DDBJ whole genome shotgun (WGS) entry which is preliminary data.</text>
</comment>
<reference evidence="2" key="1">
    <citation type="submission" date="2018-11" db="EMBL/GenBank/DDBJ databases">
        <title>Genome sequencing of a novel mesophilic and cellulolytic organism within the genus Hungateiclostridium.</title>
        <authorList>
            <person name="Rettenmaier R."/>
            <person name="Liebl W."/>
            <person name="Zverlov V."/>
        </authorList>
    </citation>
    <scope>NUCLEOTIDE SEQUENCE [LARGE SCALE GENOMIC DNA]</scope>
    <source>
        <strain evidence="2">N2K1</strain>
    </source>
</reference>
<organism evidence="1 2">
    <name type="scientific">Acetivibrio mesophilus</name>
    <dbReference type="NCBI Taxonomy" id="2487273"/>
    <lineage>
        <taxon>Bacteria</taxon>
        <taxon>Bacillati</taxon>
        <taxon>Bacillota</taxon>
        <taxon>Clostridia</taxon>
        <taxon>Eubacteriales</taxon>
        <taxon>Oscillospiraceae</taxon>
        <taxon>Acetivibrio</taxon>
    </lineage>
</organism>
<dbReference type="RefSeq" id="WP_069193105.1">
    <property type="nucleotide sequence ID" value="NZ_RLII01000025.1"/>
</dbReference>
<sequence length="129" mass="14720">MHSAKVFMGLGLLCVLLLGGSFYTSTTFSRDAKMLEEQINVIEDSINKADWTSAEKHLMAIQEKWTKVENSWVLLLDHVEIENIDTSLLRISKYVETKNVSMAISEIAVLRQFINKIPEEESFSLKNLL</sequence>
<dbReference type="Pfam" id="PF14276">
    <property type="entry name" value="DUF4363"/>
    <property type="match status" value="1"/>
</dbReference>
<dbReference type="EMBL" id="RLII01000025">
    <property type="protein sequence ID" value="RXE58083.1"/>
    <property type="molecule type" value="Genomic_DNA"/>
</dbReference>
<evidence type="ECO:0000313" key="2">
    <source>
        <dbReference type="Proteomes" id="UP000289166"/>
    </source>
</evidence>